<name>A0A7C4GDV1_UNCW3</name>
<evidence type="ECO:0000313" key="3">
    <source>
        <dbReference type="EMBL" id="HGK28796.1"/>
    </source>
</evidence>
<dbReference type="AlphaFoldDB" id="A0A7C4GDV1"/>
<organism evidence="3">
    <name type="scientific">candidate division WOR-3 bacterium</name>
    <dbReference type="NCBI Taxonomy" id="2052148"/>
    <lineage>
        <taxon>Bacteria</taxon>
        <taxon>Bacteria division WOR-3</taxon>
    </lineage>
</organism>
<keyword evidence="1" id="KW-1133">Transmembrane helix</keyword>
<protein>
    <submittedName>
        <fullName evidence="3">Polymer-forming cytoskeletal protein</fullName>
    </submittedName>
</protein>
<feature type="signal peptide" evidence="2">
    <location>
        <begin position="1"/>
        <end position="21"/>
    </location>
</feature>
<dbReference type="EMBL" id="DSUT01000159">
    <property type="protein sequence ID" value="HGK28796.1"/>
    <property type="molecule type" value="Genomic_DNA"/>
</dbReference>
<feature type="transmembrane region" description="Helical" evidence="1">
    <location>
        <begin position="313"/>
        <end position="335"/>
    </location>
</feature>
<evidence type="ECO:0000256" key="1">
    <source>
        <dbReference type="SAM" id="Phobius"/>
    </source>
</evidence>
<feature type="transmembrane region" description="Helical" evidence="1">
    <location>
        <begin position="374"/>
        <end position="392"/>
    </location>
</feature>
<reference evidence="3" key="1">
    <citation type="journal article" date="2020" name="mSystems">
        <title>Genome- and Community-Level Interaction Insights into Carbon Utilization and Element Cycling Functions of Hydrothermarchaeota in Hydrothermal Sediment.</title>
        <authorList>
            <person name="Zhou Z."/>
            <person name="Liu Y."/>
            <person name="Xu W."/>
            <person name="Pan J."/>
            <person name="Luo Z.H."/>
            <person name="Li M."/>
        </authorList>
    </citation>
    <scope>NUCLEOTIDE SEQUENCE [LARGE SCALE GENOMIC DNA]</scope>
    <source>
        <strain evidence="3">SpSt-488</strain>
    </source>
</reference>
<gene>
    <name evidence="3" type="ORF">ENS41_07605</name>
</gene>
<feature type="transmembrane region" description="Helical" evidence="1">
    <location>
        <begin position="347"/>
        <end position="368"/>
    </location>
</feature>
<feature type="transmembrane region" description="Helical" evidence="1">
    <location>
        <begin position="287"/>
        <end position="307"/>
    </location>
</feature>
<keyword evidence="1" id="KW-0812">Transmembrane</keyword>
<sequence>MKPSPVLLVVVLCLAVAPAPAARLASGTFTLPAGETSLGDLYFGGSILRLDGRLDGSVVAGARSAAITGAVSRNVYVAAQNLDVSGTVAGDIAAACATLSVTGPVSGAIRALCGIAAVNNRVGQDVLAGCQALTIGPDAEVRGDVIAGCNSLEISGVVRGDVRASAAVIVISGIVDGDVEVNVGQRLLLADSARIFGNLRYRSDLKLDIGNPDAVFGTTEFVPNVRPERSRPLRPHRWFMPALFFPFSLLSLLAALATGFIVVAIFRRTLLPALDESTAAFGRTVGLGAVGFFATPLAALLSLAAVVTIPAAAIVLVLYLVCIYLAKILAGIFAGRLIFRLFGVRNASLWAAVPVGIAVVYAFCAIPVVGWLVWLFAVLVGFGVIVLLLARFRRA</sequence>
<feature type="chain" id="PRO_5027973971" evidence="2">
    <location>
        <begin position="22"/>
        <end position="395"/>
    </location>
</feature>
<accession>A0A7C4GDV1</accession>
<proteinExistence type="predicted"/>
<keyword evidence="1" id="KW-0472">Membrane</keyword>
<comment type="caution">
    <text evidence="3">The sequence shown here is derived from an EMBL/GenBank/DDBJ whole genome shotgun (WGS) entry which is preliminary data.</text>
</comment>
<evidence type="ECO:0000256" key="2">
    <source>
        <dbReference type="SAM" id="SignalP"/>
    </source>
</evidence>
<keyword evidence="2" id="KW-0732">Signal</keyword>
<feature type="transmembrane region" description="Helical" evidence="1">
    <location>
        <begin position="238"/>
        <end position="266"/>
    </location>
</feature>